<dbReference type="STRING" id="115783.SAMN02745119_01918"/>
<evidence type="ECO:0000313" key="4">
    <source>
        <dbReference type="Proteomes" id="UP000190102"/>
    </source>
</evidence>
<dbReference type="InterPro" id="IPR045584">
    <property type="entry name" value="Pilin-like"/>
</dbReference>
<reference evidence="4" key="1">
    <citation type="submission" date="2017-02" db="EMBL/GenBank/DDBJ databases">
        <authorList>
            <person name="Varghese N."/>
            <person name="Submissions S."/>
        </authorList>
    </citation>
    <scope>NUCLEOTIDE SEQUENCE [LARGE SCALE GENOMIC DNA]</scope>
    <source>
        <strain evidence="4">ATCC BAA-34</strain>
    </source>
</reference>
<feature type="compositionally biased region" description="Pro residues" evidence="1">
    <location>
        <begin position="109"/>
        <end position="120"/>
    </location>
</feature>
<feature type="transmembrane region" description="Helical" evidence="2">
    <location>
        <begin position="12"/>
        <end position="32"/>
    </location>
</feature>
<keyword evidence="4" id="KW-1185">Reference proteome</keyword>
<dbReference type="NCBIfam" id="TIGR02532">
    <property type="entry name" value="IV_pilin_GFxxxE"/>
    <property type="match status" value="1"/>
</dbReference>
<keyword evidence="2" id="KW-0812">Transmembrane</keyword>
<name>A0A1T4PDD2_9BACT</name>
<proteinExistence type="predicted"/>
<dbReference type="Proteomes" id="UP000190102">
    <property type="component" value="Unassembled WGS sequence"/>
</dbReference>
<dbReference type="AlphaFoldDB" id="A0A1T4PDD2"/>
<accession>A0A1T4PDD2</accession>
<keyword evidence="2" id="KW-0472">Membrane</keyword>
<organism evidence="3 4">
    <name type="scientific">Trichlorobacter thiogenes</name>
    <dbReference type="NCBI Taxonomy" id="115783"/>
    <lineage>
        <taxon>Bacteria</taxon>
        <taxon>Pseudomonadati</taxon>
        <taxon>Thermodesulfobacteriota</taxon>
        <taxon>Desulfuromonadia</taxon>
        <taxon>Geobacterales</taxon>
        <taxon>Geobacteraceae</taxon>
        <taxon>Trichlorobacter</taxon>
    </lineage>
</organism>
<keyword evidence="2" id="KW-1133">Transmembrane helix</keyword>
<evidence type="ECO:0000313" key="3">
    <source>
        <dbReference type="EMBL" id="SJZ88828.1"/>
    </source>
</evidence>
<dbReference type="InterPro" id="IPR012902">
    <property type="entry name" value="N_methyl_site"/>
</dbReference>
<dbReference type="EMBL" id="FUWR01000009">
    <property type="protein sequence ID" value="SJZ88828.1"/>
    <property type="molecule type" value="Genomic_DNA"/>
</dbReference>
<dbReference type="OrthoDB" id="9790526at2"/>
<evidence type="ECO:0000256" key="2">
    <source>
        <dbReference type="SAM" id="Phobius"/>
    </source>
</evidence>
<protein>
    <submittedName>
        <fullName evidence="3">General secretion pathway protein G</fullName>
    </submittedName>
</protein>
<sequence>MNRLTTKGVTLVELIIAVTLLALLASAILPFGRMTAKRTKEIELRRNLRTIRLAIDDYKKAYDKAVEQKKIIVTLQASGYPKTLELLVEGEDFGGLYGAKRKFLRRIPPDPMNPAKPGQPPQWGMRSYVDQPDATSWGKEDVFDVYSLSDEVAIDGSNYKDW</sequence>
<dbReference type="Pfam" id="PF07963">
    <property type="entry name" value="N_methyl"/>
    <property type="match status" value="1"/>
</dbReference>
<dbReference type="SUPFAM" id="SSF54523">
    <property type="entry name" value="Pili subunits"/>
    <property type="match status" value="1"/>
</dbReference>
<evidence type="ECO:0000256" key="1">
    <source>
        <dbReference type="SAM" id="MobiDB-lite"/>
    </source>
</evidence>
<feature type="region of interest" description="Disordered" evidence="1">
    <location>
        <begin position="107"/>
        <end position="130"/>
    </location>
</feature>
<dbReference type="PROSITE" id="PS00409">
    <property type="entry name" value="PROKAR_NTER_METHYL"/>
    <property type="match status" value="1"/>
</dbReference>
<gene>
    <name evidence="3" type="ORF">SAMN02745119_01918</name>
</gene>
<dbReference type="RefSeq" id="WP_078790207.1">
    <property type="nucleotide sequence ID" value="NZ_FUWR01000009.1"/>
</dbReference>